<dbReference type="EMBL" id="AHTH01000049">
    <property type="protein sequence ID" value="EHR39717.1"/>
    <property type="molecule type" value="Genomic_DNA"/>
</dbReference>
<feature type="transmembrane region" description="Helical" evidence="1">
    <location>
        <begin position="574"/>
        <end position="602"/>
    </location>
</feature>
<organism evidence="2 3">
    <name type="scientific">Alishewanella jeotgali KCTC 22429</name>
    <dbReference type="NCBI Taxonomy" id="1129374"/>
    <lineage>
        <taxon>Bacteria</taxon>
        <taxon>Pseudomonadati</taxon>
        <taxon>Pseudomonadota</taxon>
        <taxon>Gammaproteobacteria</taxon>
        <taxon>Alteromonadales</taxon>
        <taxon>Alteromonadaceae</taxon>
        <taxon>Alishewanella</taxon>
    </lineage>
</organism>
<keyword evidence="1" id="KW-0472">Membrane</keyword>
<dbReference type="PATRIC" id="fig|1129374.4.peg.3056"/>
<keyword evidence="1" id="KW-0812">Transmembrane</keyword>
<dbReference type="RefSeq" id="WP_008951628.1">
    <property type="nucleotide sequence ID" value="NZ_AHTH01000049.1"/>
</dbReference>
<evidence type="ECO:0008006" key="4">
    <source>
        <dbReference type="Google" id="ProtNLM"/>
    </source>
</evidence>
<dbReference type="eggNOG" id="ENOG502Z81F">
    <property type="taxonomic scope" value="Bacteria"/>
</dbReference>
<proteinExistence type="predicted"/>
<evidence type="ECO:0000313" key="3">
    <source>
        <dbReference type="Proteomes" id="UP000012046"/>
    </source>
</evidence>
<comment type="caution">
    <text evidence="2">The sequence shown here is derived from an EMBL/GenBank/DDBJ whole genome shotgun (WGS) entry which is preliminary data.</text>
</comment>
<dbReference type="Proteomes" id="UP000012046">
    <property type="component" value="Unassembled WGS sequence"/>
</dbReference>
<protein>
    <recommendedName>
        <fullName evidence="4">EF-hand domain-containing protein</fullName>
    </recommendedName>
</protein>
<name>H3ZI75_9ALTE</name>
<feature type="transmembrane region" description="Helical" evidence="1">
    <location>
        <begin position="685"/>
        <end position="703"/>
    </location>
</feature>
<dbReference type="AlphaFoldDB" id="H3ZI75"/>
<keyword evidence="1" id="KW-1133">Transmembrane helix</keyword>
<feature type="transmembrane region" description="Helical" evidence="1">
    <location>
        <begin position="609"/>
        <end position="630"/>
    </location>
</feature>
<accession>H3ZI75</accession>
<sequence>MTAATKPHQWRFFRSGGFDQVAIETAGDLLHLHELDPKLWTVLNCPTTGLEFDDRTLALMDGDGDGQIRVPEILSAVRWSCQRLTDASIMFAPPGLPLAAIADQDAEGAGIKHAAELVLRYSDKTAEQSLQVEDVLDTTRLFSADHFNGDGVIMPELTTDESLQSVLLQIVETQGGVADRSGGLGVTQDTLSAFFEQAEAVVNWHAAFTAEQNQLCPLADSTADAVAAFEAVKAKVDDYFVRCQLAAFDQRAADTLNPSASVYEVLANRVVADADAEIAALPLSAIAAERPLDLSLGINPAWACAIATLKDKVLTPLLGADYEVLTAADWQQVSARLAAWRSWQAAKPDTALHSLELEYLQQLVAGDVKNRLEALINDDLAASTFADHLLALEKLLRYQRDLVTLLRNFVSLSDFYQGEHKAIFQAGTLYLDQRSCELVMQVADQGRHATMAPFSGCYLVYCSCMRQGEAPINIVAALTGGDVDELMVAGRNGIFYDRKGRDWRATVTKVVAQPVSIRQAFWSPYKRVAAFIEGQIQKFAASRDKDIETQTTSGVADAAAAPATAPSSFDIAKFAGIFAAFGLALGALGTALAAIVAGLFSLSWWQVPLVLLGVMLLISTPSMLLAYLTLRRRNIGPLLDANGWAVNARAKINVPFGASLTGLAHLPKGAKRSLNDPFAEKKRPWGQYLIILIVCIIAAWYGYQHGLS</sequence>
<keyword evidence="3" id="KW-1185">Reference proteome</keyword>
<evidence type="ECO:0000256" key="1">
    <source>
        <dbReference type="SAM" id="Phobius"/>
    </source>
</evidence>
<evidence type="ECO:0000313" key="2">
    <source>
        <dbReference type="EMBL" id="EHR39717.1"/>
    </source>
</evidence>
<reference evidence="2 3" key="1">
    <citation type="journal article" date="2012" name="J. Bacteriol.">
        <title>Genome Sequence of Extracellular-Protease-Producing Alishewanella jeotgali Isolated from Traditional Korean Fermented Seafood.</title>
        <authorList>
            <person name="Jung J."/>
            <person name="Chun J."/>
            <person name="Park W."/>
        </authorList>
    </citation>
    <scope>NUCLEOTIDE SEQUENCE [LARGE SCALE GENOMIC DNA]</scope>
    <source>
        <strain evidence="2 3">KCTC 22429</strain>
    </source>
</reference>
<gene>
    <name evidence="2" type="ORF">AJE_15429</name>
</gene>
<dbReference type="STRING" id="1129374.AJE_15429"/>